<dbReference type="InterPro" id="IPR010084">
    <property type="entry name" value="FabZ"/>
</dbReference>
<comment type="subcellular location">
    <subcellularLocation>
        <location evidence="3 16">Cytoplasm</location>
    </subcellularLocation>
</comment>
<feature type="active site" description="Proton donor" evidence="15">
    <location>
        <position position="277"/>
    </location>
</feature>
<dbReference type="NCBIfam" id="NF009667">
    <property type="entry name" value="PRK13188.1"/>
    <property type="match status" value="1"/>
</dbReference>
<comment type="catalytic activity">
    <reaction evidence="13 15">
        <text>a UDP-3-O-[(3R)-3-hydroxyacyl]-N-acetyl-alpha-D-glucosamine + H2O = a UDP-3-O-[(3R)-3-hydroxyacyl]-alpha-D-glucosamine + acetate</text>
        <dbReference type="Rhea" id="RHEA:67816"/>
        <dbReference type="ChEBI" id="CHEBI:15377"/>
        <dbReference type="ChEBI" id="CHEBI:30089"/>
        <dbReference type="ChEBI" id="CHEBI:137740"/>
        <dbReference type="ChEBI" id="CHEBI:173225"/>
        <dbReference type="EC" id="3.5.1.108"/>
    </reaction>
</comment>
<evidence type="ECO:0000256" key="2">
    <source>
        <dbReference type="ARBA" id="ARBA00002923"/>
    </source>
</evidence>
<reference evidence="17 18" key="1">
    <citation type="submission" date="2016-09" db="EMBL/GenBank/DDBJ databases">
        <title>Genome-resolved meta-omics ties microbial dynamics to process performance in biotechnology for thiocyanate degradation.</title>
        <authorList>
            <person name="Kantor R.S."/>
            <person name="Huddy R.J."/>
            <person name="Iyer R."/>
            <person name="Thomas B.C."/>
            <person name="Brown C.T."/>
            <person name="Anantharaman K."/>
            <person name="Tringe S."/>
            <person name="Hettich R.L."/>
            <person name="Harrison S.T."/>
            <person name="Banfield J.F."/>
        </authorList>
    </citation>
    <scope>NUCLEOTIDE SEQUENCE [LARGE SCALE GENOMIC DNA]</scope>
    <source>
        <strain evidence="17">59-99</strain>
    </source>
</reference>
<dbReference type="NCBIfam" id="TIGR01750">
    <property type="entry name" value="fabZ"/>
    <property type="match status" value="1"/>
</dbReference>
<keyword evidence="11 15" id="KW-0443">Lipid metabolism</keyword>
<dbReference type="GO" id="GO:0005737">
    <property type="term" value="C:cytoplasm"/>
    <property type="evidence" value="ECO:0007669"/>
    <property type="project" value="UniProtKB-SubCell"/>
</dbReference>
<evidence type="ECO:0000256" key="16">
    <source>
        <dbReference type="HAMAP-Rule" id="MF_00406"/>
    </source>
</evidence>
<evidence type="ECO:0000256" key="11">
    <source>
        <dbReference type="ARBA" id="ARBA00023098"/>
    </source>
</evidence>
<dbReference type="EC" id="4.2.1.59" evidence="16"/>
<dbReference type="InterPro" id="IPR011334">
    <property type="entry name" value="UDP-acyl_GlcNac_deAcase_C"/>
</dbReference>
<evidence type="ECO:0000256" key="8">
    <source>
        <dbReference type="ARBA" id="ARBA00022723"/>
    </source>
</evidence>
<comment type="pathway">
    <text evidence="4 15">Glycolipid biosynthesis; lipid IV(A) biosynthesis; lipid IV(A) from (3R)-3-hydroxytetradecanoyl-[acyl-carrier-protein] and UDP-N-acetyl-alpha-D-glucosamine: step 2/6.</text>
</comment>
<feature type="binding site" evidence="15">
    <location>
        <position position="250"/>
    </location>
    <ligand>
        <name>Zn(2+)</name>
        <dbReference type="ChEBI" id="CHEBI:29105"/>
    </ligand>
</feature>
<dbReference type="Gene3D" id="3.30.230.20">
    <property type="entry name" value="lpxc deacetylase, domain 1"/>
    <property type="match status" value="1"/>
</dbReference>
<evidence type="ECO:0000256" key="14">
    <source>
        <dbReference type="ARBA" id="ARBA00025049"/>
    </source>
</evidence>
<accession>A0A1M3KXK3</accession>
<evidence type="ECO:0000256" key="5">
    <source>
        <dbReference type="ARBA" id="ARBA00022490"/>
    </source>
</evidence>
<keyword evidence="10 15" id="KW-0862">Zinc</keyword>
<dbReference type="HAMAP" id="MF_00388">
    <property type="entry name" value="LpxC"/>
    <property type="match status" value="1"/>
</dbReference>
<comment type="cofactor">
    <cofactor evidence="1 15">
        <name>Zn(2+)</name>
        <dbReference type="ChEBI" id="CHEBI:29105"/>
    </cofactor>
</comment>
<dbReference type="InterPro" id="IPR015870">
    <property type="entry name" value="UDP-acyl_N-AcGlcN_deAcase_N"/>
</dbReference>
<feature type="binding site" evidence="15">
    <location>
        <position position="66"/>
    </location>
    <ligand>
        <name>Zn(2+)</name>
        <dbReference type="ChEBI" id="CHEBI:29105"/>
    </ligand>
</feature>
<dbReference type="GO" id="GO:0019171">
    <property type="term" value="F:(3R)-hydroxyacyl-[acyl-carrier-protein] dehydratase activity"/>
    <property type="evidence" value="ECO:0007669"/>
    <property type="project" value="UniProtKB-EC"/>
</dbReference>
<evidence type="ECO:0000256" key="12">
    <source>
        <dbReference type="ARBA" id="ARBA00023239"/>
    </source>
</evidence>
<dbReference type="GO" id="GO:0046872">
    <property type="term" value="F:metal ion binding"/>
    <property type="evidence" value="ECO:0007669"/>
    <property type="project" value="UniProtKB-KW"/>
</dbReference>
<organism evidence="17 18">
    <name type="scientific">Candidatus Kapaibacterium thiocyanatum</name>
    <dbReference type="NCBI Taxonomy" id="1895771"/>
    <lineage>
        <taxon>Bacteria</taxon>
        <taxon>Pseudomonadati</taxon>
        <taxon>Candidatus Kapaibacteriota</taxon>
        <taxon>Candidatus Kapaibacteriia</taxon>
        <taxon>Candidatus Kapaibacteriales</taxon>
        <taxon>Candidatus Kapaibacteriaceae</taxon>
        <taxon>Candidatus Kapaibacterium</taxon>
    </lineage>
</organism>
<evidence type="ECO:0000256" key="4">
    <source>
        <dbReference type="ARBA" id="ARBA00005002"/>
    </source>
</evidence>
<feature type="active site" evidence="16">
    <location>
        <position position="357"/>
    </location>
</feature>
<dbReference type="HAMAP" id="MF_00406">
    <property type="entry name" value="FabZ"/>
    <property type="match status" value="1"/>
</dbReference>
<dbReference type="Gene3D" id="3.10.129.10">
    <property type="entry name" value="Hotdog Thioesterase"/>
    <property type="match status" value="1"/>
</dbReference>
<evidence type="ECO:0000256" key="9">
    <source>
        <dbReference type="ARBA" id="ARBA00022801"/>
    </source>
</evidence>
<dbReference type="PANTHER" id="PTHR33694">
    <property type="entry name" value="UDP-3-O-ACYL-N-ACETYLGLUCOSAMINE DEACETYLASE 1, MITOCHONDRIAL-RELATED"/>
    <property type="match status" value="1"/>
</dbReference>
<dbReference type="GO" id="GO:0103117">
    <property type="term" value="F:UDP-3-O-acyl-N-acetylglucosamine deacetylase activity"/>
    <property type="evidence" value="ECO:0007669"/>
    <property type="project" value="UniProtKB-UniRule"/>
</dbReference>
<comment type="function">
    <text evidence="2 15">Catalyzes the hydrolysis of UDP-3-O-myristoyl-N-acetylglucosamine to form UDP-3-O-myristoylglucosamine and acetate, the committed step in lipid A biosynthesis.</text>
</comment>
<keyword evidence="12 16" id="KW-0456">Lyase</keyword>
<feature type="binding site" evidence="15">
    <location>
        <position position="254"/>
    </location>
    <ligand>
        <name>Zn(2+)</name>
        <dbReference type="ChEBI" id="CHEBI:29105"/>
    </ligand>
</feature>
<dbReference type="UniPathway" id="UPA00359">
    <property type="reaction ID" value="UER00478"/>
</dbReference>
<dbReference type="SUPFAM" id="SSF54637">
    <property type="entry name" value="Thioesterase/thiol ester dehydrase-isomerase"/>
    <property type="match status" value="1"/>
</dbReference>
<dbReference type="PANTHER" id="PTHR33694:SF1">
    <property type="entry name" value="UDP-3-O-ACYL-N-ACETYLGLUCOSAMINE DEACETYLASE 1, MITOCHONDRIAL-RELATED"/>
    <property type="match status" value="1"/>
</dbReference>
<gene>
    <name evidence="16" type="primary">fabZ</name>
    <name evidence="15" type="synonym">lpxC</name>
    <name evidence="17" type="ORF">BGO89_11615</name>
</gene>
<keyword evidence="9 15" id="KW-0378">Hydrolase</keyword>
<keyword evidence="7 15" id="KW-0441">Lipid A biosynthesis</keyword>
<sequence length="455" mass="50437">MSGVGLHTGNLSSITFRPAAEHTGYRFVRTDLPGSPEVPALVDNVVDIARGTTIAVGEARVHTVEHVLAALVGMGIDNCLIDLSNNEPPVGDGSSLPFVEMIQRVGVQEQHADRDELILEGPVRYQDEARGTEIVALPNDDYRVTVLVDYNNPALGSQHTGLFDLDKEFVSEFAPARTFCFLHEVQMLWKQGLIQGGNLDNAIVIVDKDMSDDDLRALLREMGIEGNAVLGSNGILNNNKLRYHNEPARHKLLDMLGDLALIGARLRAQVLAARPGHASNIEFARKVRRLYEKQQTVKKYQKSPTEGTVFDINTIIKLMPHRYPFLMVDRITEFDPDTNRITGIKNITVNEPCFTGHFPNRPIFPGVLVLEAMAQTGCLLLVTKGIEIEKKLVLFTGINNVKFRRTITPGDQLVMQLTMTRFRMNIVHLVGKAYVGNQLVAEAEFSAAVVDREAI</sequence>
<protein>
    <recommendedName>
        <fullName evidence="15 16">Multifunctional fusion protein</fullName>
    </recommendedName>
    <domain>
        <recommendedName>
            <fullName evidence="16">3-hydroxyacyl-[acyl-carrier-protein] dehydratase FabZ</fullName>
            <ecNumber evidence="16">4.2.1.59</ecNumber>
        </recommendedName>
        <alternativeName>
            <fullName evidence="16">(3R)-hydroxymyristoyl-[acyl-carrier-protein] dehydratase</fullName>
        </alternativeName>
        <alternativeName>
            <fullName evidence="16">Beta-hydroxyacyl-ACP dehydratase</fullName>
            <shortName evidence="16">(3R)-hydroxymyristoyl-ACP dehydrase</shortName>
        </alternativeName>
    </domain>
    <domain>
        <recommendedName>
            <fullName evidence="15">UDP-3-O-acyl-N-acetylglucosamine deacetylase</fullName>
            <shortName evidence="15">UDP-3-O-acyl-GlcNAc deacetylase</shortName>
            <ecNumber evidence="15">3.5.1.108</ecNumber>
        </recommendedName>
        <alternativeName>
            <fullName evidence="15">UDP-3-O-[R-3-hydroxymyristoyl]-N-acetylglucosamine deacetylase</fullName>
        </alternativeName>
    </domain>
</protein>
<dbReference type="FunFam" id="3.10.129.10:FF:000001">
    <property type="entry name" value="3-hydroxyacyl-[acyl-carrier-protein] dehydratase FabZ"/>
    <property type="match status" value="1"/>
</dbReference>
<evidence type="ECO:0000313" key="17">
    <source>
        <dbReference type="EMBL" id="OJX57142.1"/>
    </source>
</evidence>
<comment type="similarity">
    <text evidence="16">Belongs to the thioester dehydratase family. FabZ subfamily.</text>
</comment>
<evidence type="ECO:0000256" key="13">
    <source>
        <dbReference type="ARBA" id="ARBA00024535"/>
    </source>
</evidence>
<dbReference type="GO" id="GO:0006633">
    <property type="term" value="P:fatty acid biosynthetic process"/>
    <property type="evidence" value="ECO:0007669"/>
    <property type="project" value="UniProtKB-UniRule"/>
</dbReference>
<evidence type="ECO:0000256" key="1">
    <source>
        <dbReference type="ARBA" id="ARBA00001947"/>
    </source>
</evidence>
<dbReference type="InterPro" id="IPR004463">
    <property type="entry name" value="UDP-acyl_GlcNac_deAcase"/>
</dbReference>
<evidence type="ECO:0000256" key="6">
    <source>
        <dbReference type="ARBA" id="ARBA00022516"/>
    </source>
</evidence>
<proteinExistence type="inferred from homology"/>
<comment type="caution">
    <text evidence="17">The sequence shown here is derived from an EMBL/GenBank/DDBJ whole genome shotgun (WGS) entry which is preliminary data.</text>
</comment>
<dbReference type="AlphaFoldDB" id="A0A1M3KXK3"/>
<dbReference type="InterPro" id="IPR020568">
    <property type="entry name" value="Ribosomal_Su5_D2-typ_SF"/>
</dbReference>
<dbReference type="InterPro" id="IPR013114">
    <property type="entry name" value="FabA_FabZ"/>
</dbReference>
<keyword evidence="5 16" id="KW-0963">Cytoplasm</keyword>
<comment type="catalytic activity">
    <reaction evidence="16">
        <text>a (3R)-hydroxyacyl-[ACP] = a (2E)-enoyl-[ACP] + H2O</text>
        <dbReference type="Rhea" id="RHEA:13097"/>
        <dbReference type="Rhea" id="RHEA-COMP:9925"/>
        <dbReference type="Rhea" id="RHEA-COMP:9945"/>
        <dbReference type="ChEBI" id="CHEBI:15377"/>
        <dbReference type="ChEBI" id="CHEBI:78784"/>
        <dbReference type="ChEBI" id="CHEBI:78827"/>
        <dbReference type="EC" id="4.2.1.59"/>
    </reaction>
</comment>
<dbReference type="CDD" id="cd01288">
    <property type="entry name" value="FabZ"/>
    <property type="match status" value="1"/>
</dbReference>
<dbReference type="Pfam" id="PF07977">
    <property type="entry name" value="FabA"/>
    <property type="match status" value="1"/>
</dbReference>
<dbReference type="InterPro" id="IPR029069">
    <property type="entry name" value="HotDog_dom_sf"/>
</dbReference>
<evidence type="ECO:0000256" key="3">
    <source>
        <dbReference type="ARBA" id="ARBA00004496"/>
    </source>
</evidence>
<comment type="function">
    <text evidence="14 16">Involved in unsaturated fatty acids biosynthesis. Catalyzes the dehydration of short chain beta-hydroxyacyl-ACPs and long chain saturated and unsaturated beta-hydroxyacyl-ACPs.</text>
</comment>
<dbReference type="NCBIfam" id="NF000582">
    <property type="entry name" value="PRK00006.1"/>
    <property type="match status" value="1"/>
</dbReference>
<dbReference type="GO" id="GO:0009245">
    <property type="term" value="P:lipid A biosynthetic process"/>
    <property type="evidence" value="ECO:0007669"/>
    <property type="project" value="UniProtKB-UniRule"/>
</dbReference>
<evidence type="ECO:0000256" key="15">
    <source>
        <dbReference type="HAMAP-Rule" id="MF_00388"/>
    </source>
</evidence>
<keyword evidence="6 15" id="KW-0444">Lipid biosynthesis</keyword>
<dbReference type="EMBL" id="MKVH01000024">
    <property type="protein sequence ID" value="OJX57142.1"/>
    <property type="molecule type" value="Genomic_DNA"/>
</dbReference>
<name>A0A1M3KXK3_9BACT</name>
<evidence type="ECO:0000256" key="10">
    <source>
        <dbReference type="ARBA" id="ARBA00022833"/>
    </source>
</evidence>
<dbReference type="Gene3D" id="3.30.1700.10">
    <property type="entry name" value="lpxc deacetylase, domain 2"/>
    <property type="match status" value="1"/>
</dbReference>
<evidence type="ECO:0000256" key="7">
    <source>
        <dbReference type="ARBA" id="ARBA00022556"/>
    </source>
</evidence>
<dbReference type="GO" id="GO:0016020">
    <property type="term" value="C:membrane"/>
    <property type="evidence" value="ECO:0007669"/>
    <property type="project" value="GOC"/>
</dbReference>
<dbReference type="STRING" id="1895771.BGO89_11615"/>
<keyword evidence="8 15" id="KW-0479">Metal-binding</keyword>
<evidence type="ECO:0000313" key="18">
    <source>
        <dbReference type="Proteomes" id="UP000184233"/>
    </source>
</evidence>
<dbReference type="EC" id="3.5.1.108" evidence="15"/>
<dbReference type="Pfam" id="PF03331">
    <property type="entry name" value="LpxC"/>
    <property type="match status" value="2"/>
</dbReference>
<comment type="similarity">
    <text evidence="15">Belongs to the LpxC family.</text>
</comment>
<dbReference type="SUPFAM" id="SSF54211">
    <property type="entry name" value="Ribosomal protein S5 domain 2-like"/>
    <property type="match status" value="2"/>
</dbReference>
<dbReference type="Proteomes" id="UP000184233">
    <property type="component" value="Unassembled WGS sequence"/>
</dbReference>